<comment type="similarity">
    <text evidence="1">Belongs to the UDP-glucose/GDP-mannose dehydrogenase family.</text>
</comment>
<proteinExistence type="inferred from homology"/>
<dbReference type="Gene3D" id="1.20.5.100">
    <property type="entry name" value="Cytochrome c1, transmembrane anchor, C-terminal"/>
    <property type="match status" value="1"/>
</dbReference>
<dbReference type="GO" id="GO:0016616">
    <property type="term" value="F:oxidoreductase activity, acting on the CH-OH group of donors, NAD or NADP as acceptor"/>
    <property type="evidence" value="ECO:0007669"/>
    <property type="project" value="InterPro"/>
</dbReference>
<dbReference type="SUPFAM" id="SSF48179">
    <property type="entry name" value="6-phosphogluconate dehydrogenase C-terminal domain-like"/>
    <property type="match status" value="1"/>
</dbReference>
<dbReference type="Pfam" id="PF03721">
    <property type="entry name" value="UDPG_MGDP_dh_N"/>
    <property type="match status" value="1"/>
</dbReference>
<protein>
    <recommendedName>
        <fullName evidence="5">UDP-glucose/GDP-mannose dehydrogenase dimerisation domain-containing protein</fullName>
    </recommendedName>
</protein>
<gene>
    <name evidence="4" type="ORF">METZ01_LOCUS313924</name>
</gene>
<feature type="domain" description="UDP-glucose/GDP-mannose dehydrogenase dimerisation" evidence="2">
    <location>
        <begin position="159"/>
        <end position="251"/>
    </location>
</feature>
<evidence type="ECO:0008006" key="5">
    <source>
        <dbReference type="Google" id="ProtNLM"/>
    </source>
</evidence>
<evidence type="ECO:0000256" key="1">
    <source>
        <dbReference type="ARBA" id="ARBA00006601"/>
    </source>
</evidence>
<dbReference type="AlphaFoldDB" id="A0A382NK67"/>
<dbReference type="SUPFAM" id="SSF51735">
    <property type="entry name" value="NAD(P)-binding Rossmann-fold domains"/>
    <property type="match status" value="1"/>
</dbReference>
<dbReference type="InterPro" id="IPR014026">
    <property type="entry name" value="UDP-Glc/GDP-Man_DH_dimer"/>
</dbReference>
<evidence type="ECO:0000259" key="2">
    <source>
        <dbReference type="Pfam" id="PF00984"/>
    </source>
</evidence>
<dbReference type="InterPro" id="IPR001732">
    <property type="entry name" value="UDP-Glc/GDP-Man_DH_N"/>
</dbReference>
<dbReference type="PANTHER" id="PTHR43750">
    <property type="entry name" value="UDP-GLUCOSE 6-DEHYDROGENASE TUAD"/>
    <property type="match status" value="1"/>
</dbReference>
<evidence type="ECO:0000313" key="4">
    <source>
        <dbReference type="EMBL" id="SVC61070.1"/>
    </source>
</evidence>
<dbReference type="PANTHER" id="PTHR43750:SF3">
    <property type="entry name" value="UDP-GLUCOSE 6-DEHYDROGENASE TUAD"/>
    <property type="match status" value="1"/>
</dbReference>
<dbReference type="Gene3D" id="3.40.50.720">
    <property type="entry name" value="NAD(P)-binding Rossmann-like Domain"/>
    <property type="match status" value="2"/>
</dbReference>
<feature type="non-terminal residue" evidence="4">
    <location>
        <position position="254"/>
    </location>
</feature>
<sequence length="254" mass="27851">MRIGIIGAGTVGEAIRKGFSNAHDVFVHDPKLGTSVADVTENVDVAYIAVPTPSDPETGACDTSIVESVLDELPDGFSAIIKSTVIPGTTQRLHDDCPHLKIACSPEFLRTRSSVEDFQNQDVLVVGTHHKDLAEMAFEHHRQAEVLRTDACFHVSPSQAELVKYAKNSFYAMKVIFANQFHILSEELGEDWGVVKDIITSPQEQPIGPSHLDEPMDNDRGFGGDCLPKDTLALVAELDRLKIGYEFLRAVLLD</sequence>
<dbReference type="EMBL" id="UINC01100762">
    <property type="protein sequence ID" value="SVC61070.1"/>
    <property type="molecule type" value="Genomic_DNA"/>
</dbReference>
<feature type="domain" description="UDP-glucose/GDP-mannose dehydrogenase N-terminal" evidence="3">
    <location>
        <begin position="34"/>
        <end position="136"/>
    </location>
</feature>
<evidence type="ECO:0000259" key="3">
    <source>
        <dbReference type="Pfam" id="PF03721"/>
    </source>
</evidence>
<accession>A0A382NK67</accession>
<dbReference type="Pfam" id="PF00984">
    <property type="entry name" value="UDPG_MGDP_dh"/>
    <property type="match status" value="1"/>
</dbReference>
<dbReference type="InterPro" id="IPR036291">
    <property type="entry name" value="NAD(P)-bd_dom_sf"/>
</dbReference>
<dbReference type="InterPro" id="IPR008927">
    <property type="entry name" value="6-PGluconate_DH-like_C_sf"/>
</dbReference>
<reference evidence="4" key="1">
    <citation type="submission" date="2018-05" db="EMBL/GenBank/DDBJ databases">
        <authorList>
            <person name="Lanie J.A."/>
            <person name="Ng W.-L."/>
            <person name="Kazmierczak K.M."/>
            <person name="Andrzejewski T.M."/>
            <person name="Davidsen T.M."/>
            <person name="Wayne K.J."/>
            <person name="Tettelin H."/>
            <person name="Glass J.I."/>
            <person name="Rusch D."/>
            <person name="Podicherti R."/>
            <person name="Tsui H.-C.T."/>
            <person name="Winkler M.E."/>
        </authorList>
    </citation>
    <scope>NUCLEOTIDE SEQUENCE</scope>
</reference>
<organism evidence="4">
    <name type="scientific">marine metagenome</name>
    <dbReference type="NCBI Taxonomy" id="408172"/>
    <lineage>
        <taxon>unclassified sequences</taxon>
        <taxon>metagenomes</taxon>
        <taxon>ecological metagenomes</taxon>
    </lineage>
</organism>
<dbReference type="GO" id="GO:0051287">
    <property type="term" value="F:NAD binding"/>
    <property type="evidence" value="ECO:0007669"/>
    <property type="project" value="InterPro"/>
</dbReference>
<name>A0A382NK67_9ZZZZ</name>